<keyword evidence="4" id="KW-1185">Reference proteome</keyword>
<dbReference type="OrthoDB" id="5241234at2"/>
<comment type="caution">
    <text evidence="3">The sequence shown here is derived from an EMBL/GenBank/DDBJ whole genome shotgun (WGS) entry which is preliminary data.</text>
</comment>
<feature type="region of interest" description="Disordered" evidence="1">
    <location>
        <begin position="339"/>
        <end position="380"/>
    </location>
</feature>
<proteinExistence type="predicted"/>
<feature type="domain" description="HNH nuclease" evidence="2">
    <location>
        <begin position="445"/>
        <end position="496"/>
    </location>
</feature>
<protein>
    <recommendedName>
        <fullName evidence="2">HNH nuclease domain-containing protein</fullName>
    </recommendedName>
</protein>
<evidence type="ECO:0000313" key="4">
    <source>
        <dbReference type="Proteomes" id="UP000320806"/>
    </source>
</evidence>
<evidence type="ECO:0000313" key="3">
    <source>
        <dbReference type="EMBL" id="TQJ14014.1"/>
    </source>
</evidence>
<organism evidence="3 4">
    <name type="scientific">Yimella lutea</name>
    <dbReference type="NCBI Taxonomy" id="587872"/>
    <lineage>
        <taxon>Bacteria</taxon>
        <taxon>Bacillati</taxon>
        <taxon>Actinomycetota</taxon>
        <taxon>Actinomycetes</taxon>
        <taxon>Micrococcales</taxon>
        <taxon>Dermacoccaceae</taxon>
        <taxon>Yimella</taxon>
    </lineage>
</organism>
<accession>A0A542EFA5</accession>
<dbReference type="RefSeq" id="WP_141927949.1">
    <property type="nucleotide sequence ID" value="NZ_VFMO01000001.1"/>
</dbReference>
<feature type="region of interest" description="Disordered" evidence="1">
    <location>
        <begin position="282"/>
        <end position="303"/>
    </location>
</feature>
<dbReference type="CDD" id="cd00085">
    <property type="entry name" value="HNHc"/>
    <property type="match status" value="1"/>
</dbReference>
<dbReference type="AlphaFoldDB" id="A0A542EFA5"/>
<dbReference type="EMBL" id="VFMO01000001">
    <property type="protein sequence ID" value="TQJ14014.1"/>
    <property type="molecule type" value="Genomic_DNA"/>
</dbReference>
<gene>
    <name evidence="3" type="ORF">FB459_1456</name>
</gene>
<reference evidence="3 4" key="1">
    <citation type="submission" date="2019-06" db="EMBL/GenBank/DDBJ databases">
        <title>Sequencing the genomes of 1000 actinobacteria strains.</title>
        <authorList>
            <person name="Klenk H.-P."/>
        </authorList>
    </citation>
    <scope>NUCLEOTIDE SEQUENCE [LARGE SCALE GENOMIC DNA]</scope>
    <source>
        <strain evidence="3 4">DSM 19828</strain>
    </source>
</reference>
<feature type="compositionally biased region" description="Basic and acidic residues" evidence="1">
    <location>
        <begin position="345"/>
        <end position="355"/>
    </location>
</feature>
<evidence type="ECO:0000256" key="1">
    <source>
        <dbReference type="SAM" id="MobiDB-lite"/>
    </source>
</evidence>
<feature type="compositionally biased region" description="Polar residues" evidence="1">
    <location>
        <begin position="287"/>
        <end position="297"/>
    </location>
</feature>
<dbReference type="SMART" id="SM00507">
    <property type="entry name" value="HNHc"/>
    <property type="match status" value="1"/>
</dbReference>
<name>A0A542EFA5_9MICO</name>
<evidence type="ECO:0000259" key="2">
    <source>
        <dbReference type="SMART" id="SM00507"/>
    </source>
</evidence>
<dbReference type="InterPro" id="IPR003615">
    <property type="entry name" value="HNH_nuc"/>
</dbReference>
<sequence length="534" mass="58024">MAISYEFYEPVSPVEFVLLQALSDPKQRLLNQLLNALGSPAEVLTFANRLSREAFHRLESDAVRNTGSIATGRPIDPGDHLMLEEAITQSAHLASTSQAVQAMAMARYAAIDEELVDSDTGVTAKVEDALGHQASFADTDVAAACQMAPRTASIKMSNSIDTCTKTPGLLAAAVEGSIPYWKVSLVASELVNASPETSRRVEQHLLDTKGFNTWGFLKVKTAARALVTQWEEEAAKKTRQKEAKEATGVWVRPSDIPGMAELCAIGPADQIARIYGAVDQLADQRSKNPSPSESSDTGESKPTLGQLRLGALHDLVTQGADVSYQVVIQIPVVREEQQAATAAKRATDDAEHEPEASPDDGSPPPGQSASSPRGPDDFEFASETGETARAYKAGWARIAGIGFIRPDVLDALIEQFGCRLTRALVDADTGVTCETSTTAYEPTSRMREFVQQRDQTCRFPMCTRTAIRCDIDHVVEWPQGPTDGHNLAALCRHHHDAKTKKHWDYHMSDDGVCSWTSRTGRTYVTYPDSVHDAS</sequence>
<dbReference type="Proteomes" id="UP000320806">
    <property type="component" value="Unassembled WGS sequence"/>
</dbReference>